<gene>
    <name evidence="5 8" type="primary">fmt</name>
    <name evidence="8" type="ORF">GCM10009093_02340</name>
</gene>
<dbReference type="HAMAP" id="MF_00182">
    <property type="entry name" value="Formyl_trans"/>
    <property type="match status" value="1"/>
</dbReference>
<dbReference type="InterPro" id="IPR002376">
    <property type="entry name" value="Formyl_transf_N"/>
</dbReference>
<evidence type="ECO:0000259" key="7">
    <source>
        <dbReference type="Pfam" id="PF02911"/>
    </source>
</evidence>
<dbReference type="SUPFAM" id="SSF50486">
    <property type="entry name" value="FMT C-terminal domain-like"/>
    <property type="match status" value="1"/>
</dbReference>
<dbReference type="SUPFAM" id="SSF53328">
    <property type="entry name" value="Formyltransferase"/>
    <property type="match status" value="1"/>
</dbReference>
<dbReference type="PANTHER" id="PTHR11138">
    <property type="entry name" value="METHIONYL-TRNA FORMYLTRANSFERASE"/>
    <property type="match status" value="1"/>
</dbReference>
<reference evidence="8 9" key="1">
    <citation type="journal article" date="2019" name="Int. J. Syst. Evol. Microbiol.">
        <title>The Global Catalogue of Microorganisms (GCM) 10K type strain sequencing project: providing services to taxonomists for standard genome sequencing and annotation.</title>
        <authorList>
            <consortium name="The Broad Institute Genomics Platform"/>
            <consortium name="The Broad Institute Genome Sequencing Center for Infectious Disease"/>
            <person name="Wu L."/>
            <person name="Ma J."/>
        </authorList>
    </citation>
    <scope>NUCLEOTIDE SEQUENCE [LARGE SCALE GENOMIC DNA]</scope>
    <source>
        <strain evidence="8 9">JCM 13476</strain>
    </source>
</reference>
<feature type="domain" description="Formyl transferase N-terminal" evidence="6">
    <location>
        <begin position="1"/>
        <end position="180"/>
    </location>
</feature>
<keyword evidence="3 5" id="KW-0808">Transferase</keyword>
<dbReference type="InterPro" id="IPR005794">
    <property type="entry name" value="Fmt"/>
</dbReference>
<dbReference type="InterPro" id="IPR005793">
    <property type="entry name" value="Formyl_trans_C"/>
</dbReference>
<dbReference type="InterPro" id="IPR036477">
    <property type="entry name" value="Formyl_transf_N_sf"/>
</dbReference>
<keyword evidence="4 5" id="KW-0648">Protein biosynthesis</keyword>
<evidence type="ECO:0000256" key="1">
    <source>
        <dbReference type="ARBA" id="ARBA00010699"/>
    </source>
</evidence>
<dbReference type="EMBL" id="BAAAEJ010000002">
    <property type="protein sequence ID" value="GAA0378806.1"/>
    <property type="molecule type" value="Genomic_DNA"/>
</dbReference>
<dbReference type="InterPro" id="IPR011034">
    <property type="entry name" value="Formyl_transferase-like_C_sf"/>
</dbReference>
<comment type="similarity">
    <text evidence="1 5">Belongs to the Fmt family.</text>
</comment>
<comment type="catalytic activity">
    <reaction evidence="5">
        <text>L-methionyl-tRNA(fMet) + (6R)-10-formyltetrahydrofolate = N-formyl-L-methionyl-tRNA(fMet) + (6S)-5,6,7,8-tetrahydrofolate + H(+)</text>
        <dbReference type="Rhea" id="RHEA:24380"/>
        <dbReference type="Rhea" id="RHEA-COMP:9952"/>
        <dbReference type="Rhea" id="RHEA-COMP:9953"/>
        <dbReference type="ChEBI" id="CHEBI:15378"/>
        <dbReference type="ChEBI" id="CHEBI:57453"/>
        <dbReference type="ChEBI" id="CHEBI:78530"/>
        <dbReference type="ChEBI" id="CHEBI:78844"/>
        <dbReference type="ChEBI" id="CHEBI:195366"/>
        <dbReference type="EC" id="2.1.2.9"/>
    </reaction>
</comment>
<dbReference type="RefSeq" id="WP_167178518.1">
    <property type="nucleotide sequence ID" value="NZ_BAAAEJ010000002.1"/>
</dbReference>
<proteinExistence type="inferred from homology"/>
<name>A0ABN0Y0V4_9CAUL</name>
<evidence type="ECO:0000259" key="6">
    <source>
        <dbReference type="Pfam" id="PF00551"/>
    </source>
</evidence>
<comment type="caution">
    <text evidence="8">The sequence shown here is derived from an EMBL/GenBank/DDBJ whole genome shotgun (WGS) entry which is preliminary data.</text>
</comment>
<evidence type="ECO:0000313" key="8">
    <source>
        <dbReference type="EMBL" id="GAA0378806.1"/>
    </source>
</evidence>
<evidence type="ECO:0000256" key="3">
    <source>
        <dbReference type="ARBA" id="ARBA00022679"/>
    </source>
</evidence>
<dbReference type="InterPro" id="IPR041711">
    <property type="entry name" value="Met-tRNA-FMT_N"/>
</dbReference>
<dbReference type="Pfam" id="PF02911">
    <property type="entry name" value="Formyl_trans_C"/>
    <property type="match status" value="1"/>
</dbReference>
<keyword evidence="9" id="KW-1185">Reference proteome</keyword>
<evidence type="ECO:0000256" key="5">
    <source>
        <dbReference type="HAMAP-Rule" id="MF_00182"/>
    </source>
</evidence>
<evidence type="ECO:0000313" key="9">
    <source>
        <dbReference type="Proteomes" id="UP001500791"/>
    </source>
</evidence>
<accession>A0ABN0Y0V4</accession>
<organism evidence="8 9">
    <name type="scientific">Brevundimonas terrae</name>
    <dbReference type="NCBI Taxonomy" id="363631"/>
    <lineage>
        <taxon>Bacteria</taxon>
        <taxon>Pseudomonadati</taxon>
        <taxon>Pseudomonadota</taxon>
        <taxon>Alphaproteobacteria</taxon>
        <taxon>Caulobacterales</taxon>
        <taxon>Caulobacteraceae</taxon>
        <taxon>Brevundimonas</taxon>
    </lineage>
</organism>
<dbReference type="EC" id="2.1.2.9" evidence="2 5"/>
<dbReference type="PANTHER" id="PTHR11138:SF5">
    <property type="entry name" value="METHIONYL-TRNA FORMYLTRANSFERASE, MITOCHONDRIAL"/>
    <property type="match status" value="1"/>
</dbReference>
<evidence type="ECO:0000256" key="2">
    <source>
        <dbReference type="ARBA" id="ARBA00012261"/>
    </source>
</evidence>
<dbReference type="CDD" id="cd08646">
    <property type="entry name" value="FMT_core_Met-tRNA-FMT_N"/>
    <property type="match status" value="1"/>
</dbReference>
<sequence>MRLAFMGTPEFAVPSLAELIAAGHEIVAVYSQPPRPKGRGQKLTPSPVHAFAEAMGLPVFTPESMKSDDAIETFKSLDLDAAVVVAYGQILKTEVLEAPRLGCFNLHGSILPRWRGAAPIQRAIMAGDTQTAAQIMRMSEGLDEGAIILSEVMDIYPTDTAASLTERMSHTGAALWPRALAAIERGGAQEVEQVGEVTYAKKITPAEARIDWTRSASEVDCHIRGLSPFPGAWFEVEHEGELVRIKALLSETVEGSGQAGELLDQDLTIACGTGAVRLIRVQRAGKAQQSAAELLNGFKIATGTILSSARSEGSAFSTRHA</sequence>
<feature type="binding site" evidence="5">
    <location>
        <begin position="109"/>
        <end position="112"/>
    </location>
    <ligand>
        <name>(6S)-5,6,7,8-tetrahydrofolate</name>
        <dbReference type="ChEBI" id="CHEBI:57453"/>
    </ligand>
</feature>
<dbReference type="Proteomes" id="UP001500791">
    <property type="component" value="Unassembled WGS sequence"/>
</dbReference>
<comment type="function">
    <text evidence="5">Attaches a formyl group to the free amino group of methionyl-tRNA(fMet). The formyl group appears to play a dual role in the initiator identity of N-formylmethionyl-tRNA by promoting its recognition by IF2 and preventing the misappropriation of this tRNA by the elongation apparatus.</text>
</comment>
<dbReference type="Gene3D" id="3.40.50.12230">
    <property type="match status" value="1"/>
</dbReference>
<dbReference type="CDD" id="cd08704">
    <property type="entry name" value="Met_tRNA_FMT_C"/>
    <property type="match status" value="1"/>
</dbReference>
<protein>
    <recommendedName>
        <fullName evidence="2 5">Methionyl-tRNA formyltransferase</fullName>
        <ecNumber evidence="2 5">2.1.2.9</ecNumber>
    </recommendedName>
</protein>
<feature type="domain" description="Formyl transferase C-terminal" evidence="7">
    <location>
        <begin position="202"/>
        <end position="298"/>
    </location>
</feature>
<evidence type="ECO:0000256" key="4">
    <source>
        <dbReference type="ARBA" id="ARBA00022917"/>
    </source>
</evidence>
<dbReference type="NCBIfam" id="TIGR00460">
    <property type="entry name" value="fmt"/>
    <property type="match status" value="1"/>
</dbReference>
<dbReference type="Pfam" id="PF00551">
    <property type="entry name" value="Formyl_trans_N"/>
    <property type="match status" value="1"/>
</dbReference>
<dbReference type="InterPro" id="IPR044135">
    <property type="entry name" value="Met-tRNA-FMT_C"/>
</dbReference>